<reference evidence="2 3" key="1">
    <citation type="submission" date="2016-11" db="EMBL/GenBank/DDBJ databases">
        <title>Trade-off between light-utilization and light-protection in marine flavobacteria.</title>
        <authorList>
            <person name="Kumagai Y."/>
        </authorList>
    </citation>
    <scope>NUCLEOTIDE SEQUENCE [LARGE SCALE GENOMIC DNA]</scope>
    <source>
        <strain evidence="2 3">NBRC 107741</strain>
    </source>
</reference>
<dbReference type="InterPro" id="IPR036291">
    <property type="entry name" value="NAD(P)-bd_dom_sf"/>
</dbReference>
<dbReference type="GO" id="GO:0016491">
    <property type="term" value="F:oxidoreductase activity"/>
    <property type="evidence" value="ECO:0007669"/>
    <property type="project" value="UniProtKB-ARBA"/>
</dbReference>
<dbReference type="EMBL" id="MQUB01000001">
    <property type="protein sequence ID" value="PQB05892.1"/>
    <property type="molecule type" value="Genomic_DNA"/>
</dbReference>
<sequence length="320" mass="35500">MRSLPFISGSFIEEKTRYQALTEVLRSGFSNKEIVCPSRHHHQFDNWHLDNETTMLLMPAWNPGEVGGIKVVNINPGYYNSGRPSIQGAYLLMDANKGDFLAVLDGAALTAKRTAATSALASTYLSRPESSKLLMIGTGILSREMILAHAAVRPIEEVMIWGRTTEKIQSVQESIKKEAFRKVDHLSLEEGLAWADIICCATSATQPLILGKYLKPGQHLDLVGSFKPHAREADDDVIRRSRIFLDEMATGLVESGDIVIPLKTGILKKEEIVGDLFQLCRSEITGRKNDQEISLFKSVGHAVEDLVAAKHYLDLYHANL</sequence>
<gene>
    <name evidence="2" type="ORF">BST85_00175</name>
</gene>
<dbReference type="InterPro" id="IPR023401">
    <property type="entry name" value="ODC_N"/>
</dbReference>
<dbReference type="Proteomes" id="UP000239800">
    <property type="component" value="Unassembled WGS sequence"/>
</dbReference>
<dbReference type="PANTHER" id="PTHR13812:SF19">
    <property type="entry name" value="KETIMINE REDUCTASE MU-CRYSTALLIN"/>
    <property type="match status" value="1"/>
</dbReference>
<evidence type="ECO:0000313" key="2">
    <source>
        <dbReference type="EMBL" id="PQB05892.1"/>
    </source>
</evidence>
<organism evidence="2 3">
    <name type="scientific">Aureitalea marina</name>
    <dbReference type="NCBI Taxonomy" id="930804"/>
    <lineage>
        <taxon>Bacteria</taxon>
        <taxon>Pseudomonadati</taxon>
        <taxon>Bacteroidota</taxon>
        <taxon>Flavobacteriia</taxon>
        <taxon>Flavobacteriales</taxon>
        <taxon>Flavobacteriaceae</taxon>
        <taxon>Aureitalea</taxon>
    </lineage>
</organism>
<dbReference type="Pfam" id="PF02423">
    <property type="entry name" value="OCD_Mu_crystall"/>
    <property type="match status" value="1"/>
</dbReference>
<evidence type="ECO:0000256" key="1">
    <source>
        <dbReference type="ARBA" id="ARBA00008903"/>
    </source>
</evidence>
<dbReference type="GO" id="GO:0005737">
    <property type="term" value="C:cytoplasm"/>
    <property type="evidence" value="ECO:0007669"/>
    <property type="project" value="TreeGrafter"/>
</dbReference>
<dbReference type="RefSeq" id="WP_104813837.1">
    <property type="nucleotide sequence ID" value="NZ_MQUB01000001.1"/>
</dbReference>
<keyword evidence="3" id="KW-1185">Reference proteome</keyword>
<dbReference type="Gene3D" id="3.30.1780.10">
    <property type="entry name" value="ornithine cyclodeaminase, domain 1"/>
    <property type="match status" value="1"/>
</dbReference>
<accession>A0A2S7KTE5</accession>
<dbReference type="PANTHER" id="PTHR13812">
    <property type="entry name" value="KETIMINE REDUCTASE MU-CRYSTALLIN"/>
    <property type="match status" value="1"/>
</dbReference>
<dbReference type="AlphaFoldDB" id="A0A2S7KTE5"/>
<name>A0A2S7KTE5_9FLAO</name>
<dbReference type="Gene3D" id="3.40.50.720">
    <property type="entry name" value="NAD(P)-binding Rossmann-like Domain"/>
    <property type="match status" value="1"/>
</dbReference>
<dbReference type="FunFam" id="3.40.50.720:FF:000311">
    <property type="entry name" value="Ornithine cyclodeaminase"/>
    <property type="match status" value="1"/>
</dbReference>
<comment type="caution">
    <text evidence="2">The sequence shown here is derived from an EMBL/GenBank/DDBJ whole genome shotgun (WGS) entry which is preliminary data.</text>
</comment>
<dbReference type="SUPFAM" id="SSF51735">
    <property type="entry name" value="NAD(P)-binding Rossmann-fold domains"/>
    <property type="match status" value="1"/>
</dbReference>
<dbReference type="NCBIfam" id="NF004793">
    <property type="entry name" value="PRK06141.1"/>
    <property type="match status" value="1"/>
</dbReference>
<proteinExistence type="inferred from homology"/>
<protein>
    <submittedName>
        <fullName evidence="2">Ornithine cyclodeaminase</fullName>
    </submittedName>
</protein>
<dbReference type="PIRSF" id="PIRSF001439">
    <property type="entry name" value="CryM"/>
    <property type="match status" value="1"/>
</dbReference>
<dbReference type="GO" id="GO:0019752">
    <property type="term" value="P:carboxylic acid metabolic process"/>
    <property type="evidence" value="ECO:0007669"/>
    <property type="project" value="UniProtKB-ARBA"/>
</dbReference>
<evidence type="ECO:0000313" key="3">
    <source>
        <dbReference type="Proteomes" id="UP000239800"/>
    </source>
</evidence>
<dbReference type="OrthoDB" id="9792005at2"/>
<comment type="similarity">
    <text evidence="1">Belongs to the ornithine cyclodeaminase/mu-crystallin family.</text>
</comment>
<dbReference type="InterPro" id="IPR003462">
    <property type="entry name" value="ODC_Mu_crystall"/>
</dbReference>